<evidence type="ECO:0000256" key="2">
    <source>
        <dbReference type="ARBA" id="ARBA00022771"/>
    </source>
</evidence>
<keyword evidence="5" id="KW-0175">Coiled coil</keyword>
<dbReference type="InterPro" id="IPR013083">
    <property type="entry name" value="Znf_RING/FYVE/PHD"/>
</dbReference>
<keyword evidence="8" id="KW-1185">Reference proteome</keyword>
<dbReference type="SUPFAM" id="SSF57850">
    <property type="entry name" value="RING/U-box"/>
    <property type="match status" value="1"/>
</dbReference>
<dbReference type="SUPFAM" id="SSF57845">
    <property type="entry name" value="B-box zinc-binding domain"/>
    <property type="match status" value="1"/>
</dbReference>
<evidence type="ECO:0000256" key="3">
    <source>
        <dbReference type="ARBA" id="ARBA00022833"/>
    </source>
</evidence>
<feature type="domain" description="B box-type" evidence="6">
    <location>
        <begin position="77"/>
        <end position="118"/>
    </location>
</feature>
<keyword evidence="2 4" id="KW-0863">Zinc-finger</keyword>
<reference evidence="7" key="2">
    <citation type="submission" date="2025-09" db="UniProtKB">
        <authorList>
            <consortium name="Ensembl"/>
        </authorList>
    </citation>
    <scope>IDENTIFICATION</scope>
</reference>
<dbReference type="PANTHER" id="PTHR24103">
    <property type="entry name" value="E3 UBIQUITIN-PROTEIN LIGASE TRIM"/>
    <property type="match status" value="1"/>
</dbReference>
<dbReference type="AlphaFoldDB" id="A0A3Q3DGK0"/>
<organism evidence="7 8">
    <name type="scientific">Hippocampus comes</name>
    <name type="common">Tiger tail seahorse</name>
    <dbReference type="NCBI Taxonomy" id="109280"/>
    <lineage>
        <taxon>Eukaryota</taxon>
        <taxon>Metazoa</taxon>
        <taxon>Chordata</taxon>
        <taxon>Craniata</taxon>
        <taxon>Vertebrata</taxon>
        <taxon>Euteleostomi</taxon>
        <taxon>Actinopterygii</taxon>
        <taxon>Neopterygii</taxon>
        <taxon>Teleostei</taxon>
        <taxon>Neoteleostei</taxon>
        <taxon>Acanthomorphata</taxon>
        <taxon>Syngnathiaria</taxon>
        <taxon>Syngnathiformes</taxon>
        <taxon>Syngnathoidei</taxon>
        <taxon>Syngnathidae</taxon>
        <taxon>Hippocampus</taxon>
    </lineage>
</organism>
<keyword evidence="3" id="KW-0862">Zinc</keyword>
<evidence type="ECO:0000259" key="6">
    <source>
        <dbReference type="PROSITE" id="PS50119"/>
    </source>
</evidence>
<protein>
    <recommendedName>
        <fullName evidence="6">B box-type domain-containing protein</fullName>
    </recommendedName>
</protein>
<evidence type="ECO:0000313" key="7">
    <source>
        <dbReference type="Ensembl" id="ENSHCOP00000011599.1"/>
    </source>
</evidence>
<evidence type="ECO:0000256" key="4">
    <source>
        <dbReference type="PROSITE-ProRule" id="PRU00024"/>
    </source>
</evidence>
<dbReference type="SMART" id="SM00336">
    <property type="entry name" value="BBOX"/>
    <property type="match status" value="1"/>
</dbReference>
<dbReference type="Gene3D" id="2.60.120.920">
    <property type="match status" value="1"/>
</dbReference>
<proteinExistence type="predicted"/>
<dbReference type="Ensembl" id="ENSHCOT00000026629.1">
    <property type="protein sequence ID" value="ENSHCOP00000011599.1"/>
    <property type="gene ID" value="ENSHCOG00000014466.1"/>
</dbReference>
<dbReference type="Proteomes" id="UP000264820">
    <property type="component" value="Unplaced"/>
</dbReference>
<dbReference type="InterPro" id="IPR043136">
    <property type="entry name" value="B30.2/SPRY_sf"/>
</dbReference>
<name>A0A3Q3DGK0_HIPCM</name>
<dbReference type="Pfam" id="PF00643">
    <property type="entry name" value="zf-B_box"/>
    <property type="match status" value="1"/>
</dbReference>
<dbReference type="GO" id="GO:0008270">
    <property type="term" value="F:zinc ion binding"/>
    <property type="evidence" value="ECO:0007669"/>
    <property type="project" value="UniProtKB-KW"/>
</dbReference>
<keyword evidence="1" id="KW-0479">Metal-binding</keyword>
<dbReference type="SUPFAM" id="SSF49899">
    <property type="entry name" value="Concanavalin A-like lectins/glucanases"/>
    <property type="match status" value="1"/>
</dbReference>
<dbReference type="InterPro" id="IPR013320">
    <property type="entry name" value="ConA-like_dom_sf"/>
</dbReference>
<feature type="coiled-coil region" evidence="5">
    <location>
        <begin position="191"/>
        <end position="225"/>
    </location>
</feature>
<dbReference type="PROSITE" id="PS50119">
    <property type="entry name" value="ZF_BBOX"/>
    <property type="match status" value="1"/>
</dbReference>
<dbReference type="OMA" id="NPERCHY"/>
<evidence type="ECO:0000256" key="1">
    <source>
        <dbReference type="ARBA" id="ARBA00022723"/>
    </source>
</evidence>
<dbReference type="Gene3D" id="3.30.40.10">
    <property type="entry name" value="Zinc/RING finger domain, C3HC4 (zinc finger)"/>
    <property type="match status" value="1"/>
</dbReference>
<dbReference type="InterPro" id="IPR050143">
    <property type="entry name" value="TRIM/RBCC"/>
</dbReference>
<accession>A0A3Q3DGK0</accession>
<evidence type="ECO:0000313" key="8">
    <source>
        <dbReference type="Proteomes" id="UP000264820"/>
    </source>
</evidence>
<dbReference type="GeneTree" id="ENSGT00970000193390"/>
<dbReference type="Gene3D" id="3.30.160.60">
    <property type="entry name" value="Classic Zinc Finger"/>
    <property type="match status" value="1"/>
</dbReference>
<evidence type="ECO:0000256" key="5">
    <source>
        <dbReference type="SAM" id="Coils"/>
    </source>
</evidence>
<reference evidence="7" key="1">
    <citation type="submission" date="2025-08" db="UniProtKB">
        <authorList>
            <consortium name="Ensembl"/>
        </authorList>
    </citation>
    <scope>IDENTIFICATION</scope>
</reference>
<dbReference type="InterPro" id="IPR000315">
    <property type="entry name" value="Znf_B-box"/>
</dbReference>
<sequence>MATTPHPPAPLLCYRSLFFFPESVPIHSFCGACVRQWWKEKGDLSCPVCRAEFALMEPPMNLALKNVCEVFSQASVGSQDLCGTHGEKLRLYCLDHEESVCLVCRDAKIHAGHKFCPLDEAAQDRRGQVQEALLGVKKTLQHYINLRENYNEQAEYIQVQRERIERKIQKDFEELHASLQLEEEARLSALREDEQKNSRMLKEKIKALGQDIATLSDMIATMERQLTSDSLSFMNNYRGTMARIQQGPDRARLPKGALLDEVKHVGNLKFNVPLLLDPNMAGPELALSEDLTAVSFQVGQCRPKNPERNQKSHKVVASVLFPAYSWEVEVGDNTDWEVGVQWKSSLPPYEMRVMGLRFCDGKYQILPSKAWHPLEKLERICVSKVCGFFLFSNALTQTKILVQRLLVLEFVEAFPYFSTRWGRPHSNVEYIYL</sequence>